<dbReference type="EMBL" id="JBBKZS010000002">
    <property type="protein sequence ID" value="MEJ8854443.1"/>
    <property type="molecule type" value="Genomic_DNA"/>
</dbReference>
<comment type="caution">
    <text evidence="2">The sequence shown here is derived from an EMBL/GenBank/DDBJ whole genome shotgun (WGS) entry which is preliminary data.</text>
</comment>
<feature type="region of interest" description="Disordered" evidence="1">
    <location>
        <begin position="245"/>
        <end position="265"/>
    </location>
</feature>
<feature type="compositionally biased region" description="Basic residues" evidence="1">
    <location>
        <begin position="252"/>
        <end position="265"/>
    </location>
</feature>
<proteinExistence type="predicted"/>
<reference evidence="2 3" key="1">
    <citation type="submission" date="2024-03" db="EMBL/GenBank/DDBJ databases">
        <title>Novel species of the genus Variovorax.</title>
        <authorList>
            <person name="Liu Q."/>
            <person name="Xin Y.-H."/>
        </authorList>
    </citation>
    <scope>NUCLEOTIDE SEQUENCE [LARGE SCALE GENOMIC DNA]</scope>
    <source>
        <strain evidence="2 3">KACC 18901</strain>
    </source>
</reference>
<dbReference type="RefSeq" id="WP_340334501.1">
    <property type="nucleotide sequence ID" value="NZ_JBBKZS010000002.1"/>
</dbReference>
<evidence type="ECO:0000256" key="1">
    <source>
        <dbReference type="SAM" id="MobiDB-lite"/>
    </source>
</evidence>
<sequence length="265" mass="28884">MMATRPSLPADEEPLDAATVDLLLSNLGTDMVLVGGQALAFWMDRYGIGSGGADISNDGDVLGNVGRAHDLAEALRARLIVPPATARTAIVGQIRLPTDEGKARNIDVLHKLFTNSGLRKSSEFTKRVIQDAVEVEWRRGKFIRVMDPFDVLQSRVENAVGLIDDKGLHVLTQAVWAIAVARAALLKLASHPQVGDRLGKRIQSIYGLATSQVGKRLLDEHDIEVLDAVDVDALRAIAPSHDRQLDNVQSARLKRQGKRSKRSKP</sequence>
<gene>
    <name evidence="2" type="ORF">WKW79_07680</name>
</gene>
<protein>
    <submittedName>
        <fullName evidence="2">Uncharacterized protein</fullName>
    </submittedName>
</protein>
<evidence type="ECO:0000313" key="2">
    <source>
        <dbReference type="EMBL" id="MEJ8854443.1"/>
    </source>
</evidence>
<accession>A0ABU8X3S0</accession>
<name>A0ABU8X3S0_9BURK</name>
<dbReference type="Proteomes" id="UP001367030">
    <property type="component" value="Unassembled WGS sequence"/>
</dbReference>
<keyword evidence="3" id="KW-1185">Reference proteome</keyword>
<organism evidence="2 3">
    <name type="scientific">Variovorax robiniae</name>
    <dbReference type="NCBI Taxonomy" id="1836199"/>
    <lineage>
        <taxon>Bacteria</taxon>
        <taxon>Pseudomonadati</taxon>
        <taxon>Pseudomonadota</taxon>
        <taxon>Betaproteobacteria</taxon>
        <taxon>Burkholderiales</taxon>
        <taxon>Comamonadaceae</taxon>
        <taxon>Variovorax</taxon>
    </lineage>
</organism>
<evidence type="ECO:0000313" key="3">
    <source>
        <dbReference type="Proteomes" id="UP001367030"/>
    </source>
</evidence>